<dbReference type="SMART" id="SM00382">
    <property type="entry name" value="AAA"/>
    <property type="match status" value="1"/>
</dbReference>
<protein>
    <submittedName>
        <fullName evidence="4">ABC transporter, ATP-binding protein</fullName>
    </submittedName>
</protein>
<reference evidence="4 5" key="1">
    <citation type="submission" date="2018-08" db="EMBL/GenBank/DDBJ databases">
        <title>Recombination of ecologically and evolutionarily significant loci maintains genetic cohesion in the Pseudomonas syringae species complex.</title>
        <authorList>
            <person name="Dillon M."/>
            <person name="Thakur S."/>
            <person name="Almeida R.N.D."/>
            <person name="Weir B.S."/>
            <person name="Guttman D.S."/>
        </authorList>
    </citation>
    <scope>NUCLEOTIDE SEQUENCE [LARGE SCALE GENOMIC DNA]</scope>
    <source>
        <strain evidence="4 5">ICMP 4324</strain>
    </source>
</reference>
<dbReference type="InterPro" id="IPR003593">
    <property type="entry name" value="AAA+_ATPase"/>
</dbReference>
<keyword evidence="2 4" id="KW-0067">ATP-binding</keyword>
<dbReference type="Gene3D" id="3.40.50.300">
    <property type="entry name" value="P-loop containing nucleotide triphosphate hydrolases"/>
    <property type="match status" value="2"/>
</dbReference>
<dbReference type="PANTHER" id="PTHR43790:SF4">
    <property type="entry name" value="GUANOSINE IMPORT ATP-BINDING PROTEIN NUPO"/>
    <property type="match status" value="1"/>
</dbReference>
<dbReference type="EMBL" id="RBON01000010">
    <property type="protein sequence ID" value="RMM75291.1"/>
    <property type="molecule type" value="Genomic_DNA"/>
</dbReference>
<proteinExistence type="predicted"/>
<evidence type="ECO:0000313" key="5">
    <source>
        <dbReference type="Proteomes" id="UP000276829"/>
    </source>
</evidence>
<dbReference type="PANTHER" id="PTHR43790">
    <property type="entry name" value="CARBOHYDRATE TRANSPORT ATP-BINDING PROTEIN MG119-RELATED"/>
    <property type="match status" value="1"/>
</dbReference>
<dbReference type="GO" id="GO:0016887">
    <property type="term" value="F:ATP hydrolysis activity"/>
    <property type="evidence" value="ECO:0007669"/>
    <property type="project" value="InterPro"/>
</dbReference>
<dbReference type="InterPro" id="IPR027417">
    <property type="entry name" value="P-loop_NTPase"/>
</dbReference>
<comment type="caution">
    <text evidence="4">The sequence shown here is derived from an EMBL/GenBank/DDBJ whole genome shotgun (WGS) entry which is preliminary data.</text>
</comment>
<dbReference type="Pfam" id="PF00005">
    <property type="entry name" value="ABC_tran"/>
    <property type="match status" value="2"/>
</dbReference>
<dbReference type="SUPFAM" id="SSF52540">
    <property type="entry name" value="P-loop containing nucleoside triphosphate hydrolases"/>
    <property type="match status" value="2"/>
</dbReference>
<dbReference type="PROSITE" id="PS00211">
    <property type="entry name" value="ABC_TRANSPORTER_1"/>
    <property type="match status" value="1"/>
</dbReference>
<accession>A0A3M3GM00</accession>
<sequence length="516" mass="55593">MENGLVCRRREDSAMSQVNALQLTGISKSFDGFKALIDADFTACWGEVHALLGENGAGKSSLMNIAAGLYAPETGTLLLDDNPVQLQGPRDASRYRIGMVHQHFKLVKPFTVAQNILLALPEQPGEGSYRKRLRALEQEIVSKADELGFAIDPARTVDSLSVAEQQRVEILKVLLAGARILILDEPTAVLTDQEAERLLLTVQAFARQGAAVILVTHKMADVKRYVDRVTVMRGGRTVQTVDPQKVSVEQLVQLTVGESVPVAEHHCAMPGEVRLQVRDLRSVDGALNGVNMTLHAGQIYGIAGVGGNGQAELANALMGLPQATEGEIHMASFGDLRSASADQRRQLRIASIPADRYGAALAGSLSVAENFGIGNIHSGQYGSFWRLGYKRLKQDAQRAVADFDVQGVRSLDQKAALLSGGNAQKLVIAREFSRDPQLVLVHSPSRGLDVRATQAVHARLRAARDAGAAVLVISEDLDEVLSLADRIGVMNGGRIVAEFDYPADRQAIGKAMVSHE</sequence>
<keyword evidence="1" id="KW-0547">Nucleotide-binding</keyword>
<dbReference type="InterPro" id="IPR003439">
    <property type="entry name" value="ABC_transporter-like_ATP-bd"/>
</dbReference>
<evidence type="ECO:0000259" key="3">
    <source>
        <dbReference type="PROSITE" id="PS50893"/>
    </source>
</evidence>
<organism evidence="4 5">
    <name type="scientific">Pseudomonas savastanoi pv. glycinea</name>
    <name type="common">Pseudomonas syringae pv. glycinea</name>
    <dbReference type="NCBI Taxonomy" id="318"/>
    <lineage>
        <taxon>Bacteria</taxon>
        <taxon>Pseudomonadati</taxon>
        <taxon>Pseudomonadota</taxon>
        <taxon>Gammaproteobacteria</taxon>
        <taxon>Pseudomonadales</taxon>
        <taxon>Pseudomonadaceae</taxon>
        <taxon>Pseudomonas</taxon>
    </lineage>
</organism>
<feature type="domain" description="ABC transporter" evidence="3">
    <location>
        <begin position="275"/>
        <end position="515"/>
    </location>
</feature>
<dbReference type="InterPro" id="IPR017871">
    <property type="entry name" value="ABC_transporter-like_CS"/>
</dbReference>
<gene>
    <name evidence="4" type="ORF">ALQ73_05157</name>
</gene>
<evidence type="ECO:0000256" key="2">
    <source>
        <dbReference type="ARBA" id="ARBA00022840"/>
    </source>
</evidence>
<dbReference type="CDD" id="cd03216">
    <property type="entry name" value="ABC_Carb_Monos_I"/>
    <property type="match status" value="1"/>
</dbReference>
<evidence type="ECO:0000256" key="1">
    <source>
        <dbReference type="ARBA" id="ARBA00022741"/>
    </source>
</evidence>
<feature type="domain" description="ABC transporter" evidence="3">
    <location>
        <begin position="21"/>
        <end position="259"/>
    </location>
</feature>
<dbReference type="PROSITE" id="PS50893">
    <property type="entry name" value="ABC_TRANSPORTER_2"/>
    <property type="match status" value="2"/>
</dbReference>
<name>A0A3M3GM00_PSESG</name>
<dbReference type="CDD" id="cd03215">
    <property type="entry name" value="ABC_Carb_Monos_II"/>
    <property type="match status" value="1"/>
</dbReference>
<dbReference type="Proteomes" id="UP000276829">
    <property type="component" value="Unassembled WGS sequence"/>
</dbReference>
<dbReference type="AlphaFoldDB" id="A0A3M3GM00"/>
<dbReference type="GO" id="GO:0005524">
    <property type="term" value="F:ATP binding"/>
    <property type="evidence" value="ECO:0007669"/>
    <property type="project" value="UniProtKB-KW"/>
</dbReference>
<evidence type="ECO:0000313" key="4">
    <source>
        <dbReference type="EMBL" id="RMM75291.1"/>
    </source>
</evidence>
<dbReference type="InterPro" id="IPR050107">
    <property type="entry name" value="ABC_carbohydrate_import_ATPase"/>
</dbReference>